<feature type="domain" description="Peptidase M16 C-terminal" evidence="7">
    <location>
        <begin position="237"/>
        <end position="424"/>
    </location>
</feature>
<dbReference type="InterPro" id="IPR011249">
    <property type="entry name" value="Metalloenz_LuxS/M16"/>
</dbReference>
<dbReference type="STRING" id="41875.K8FD38"/>
<dbReference type="GO" id="GO:0005739">
    <property type="term" value="C:mitochondrion"/>
    <property type="evidence" value="ECO:0007669"/>
    <property type="project" value="TreeGrafter"/>
</dbReference>
<protein>
    <recommendedName>
        <fullName evidence="3">Alpha-MPP</fullName>
    </recommendedName>
    <alternativeName>
        <fullName evidence="4">Inactive zinc metalloprotease alpha</fullName>
    </alternativeName>
</protein>
<dbReference type="GeneID" id="19011643"/>
<evidence type="ECO:0000259" key="7">
    <source>
        <dbReference type="Pfam" id="PF05193"/>
    </source>
</evidence>
<dbReference type="InterPro" id="IPR001431">
    <property type="entry name" value="Pept_M16_Zn_BS"/>
</dbReference>
<dbReference type="FunFam" id="3.30.830.10:FF:000008">
    <property type="entry name" value="Mitochondrial-processing peptidase subunit beta"/>
    <property type="match status" value="1"/>
</dbReference>
<dbReference type="PANTHER" id="PTHR11851:SF49">
    <property type="entry name" value="MITOCHONDRIAL-PROCESSING PEPTIDASE SUBUNIT ALPHA"/>
    <property type="match status" value="1"/>
</dbReference>
<comment type="function">
    <text evidence="1">Substrate recognition and binding subunit of the essential mitochondrial processing protease (MPP), which cleaves the mitochondrial sequence off newly imported precursors proteins.</text>
</comment>
<dbReference type="GO" id="GO:0004222">
    <property type="term" value="F:metalloendopeptidase activity"/>
    <property type="evidence" value="ECO:0007669"/>
    <property type="project" value="InterPro"/>
</dbReference>
<dbReference type="Proteomes" id="UP000198341">
    <property type="component" value="Chromosome 15"/>
</dbReference>
<evidence type="ECO:0000256" key="2">
    <source>
        <dbReference type="ARBA" id="ARBA00007261"/>
    </source>
</evidence>
<dbReference type="Pfam" id="PF00675">
    <property type="entry name" value="Peptidase_M16"/>
    <property type="match status" value="1"/>
</dbReference>
<dbReference type="Gene3D" id="3.30.830.10">
    <property type="entry name" value="Metalloenzyme, LuxS/M16 peptidase-like"/>
    <property type="match status" value="2"/>
</dbReference>
<gene>
    <name evidence="8" type="ordered locus">Bathy15g00120</name>
</gene>
<evidence type="ECO:0000256" key="3">
    <source>
        <dbReference type="ARBA" id="ARBA00030006"/>
    </source>
</evidence>
<organism evidence="8 9">
    <name type="scientific">Bathycoccus prasinos</name>
    <dbReference type="NCBI Taxonomy" id="41875"/>
    <lineage>
        <taxon>Eukaryota</taxon>
        <taxon>Viridiplantae</taxon>
        <taxon>Chlorophyta</taxon>
        <taxon>Mamiellophyceae</taxon>
        <taxon>Mamiellales</taxon>
        <taxon>Bathycoccaceae</taxon>
        <taxon>Bathycoccus</taxon>
    </lineage>
</organism>
<dbReference type="PROSITE" id="PS00143">
    <property type="entry name" value="INSULINASE"/>
    <property type="match status" value="1"/>
</dbReference>
<sequence>MSSRNVLRRGLKTSSSFAQSLPALKERSAAAATTKPSIFSQIFGGSATKQPPMDEPMPNVIIPESPIYPKEAPKTLVTTLSNGATIASENTPGATMAVGLYLESGSKYEQPYMSGASHMLERMAFKATTNRTNFRITKEAEVMSASLLAAASREQMSYTVDALKTHLPEAVELLCDSALNPKLANHEVAKMAKDLKKEIEELKTNPQAMLMEAVHSTAYDGGLGNALLASQESIDAIDGDALREFIAENYVAPRMVLAASGADHQELVSIASPMLETVSKGSATTTGKEIPSKYMGGDFRVKNESPLTSLILGFEFQGGWRDAKRSTAVTVLSMLLGGGGSFSAGGPGKGMYSRLYTRVLNRYGWAQNCTAFHSIYNDTGIVGISAMTDGQHVNDMIAVMAEELSAVANASQITDEEVERAKNATISSILMNLESKAVVAEDIGRQMLTYNHRKSPEEFIAEVSKLTKQDLSEVAAQMLKSNPTLCLSGDIAGAARFETVRAMF</sequence>
<dbReference type="AlphaFoldDB" id="K8FD38"/>
<evidence type="ECO:0000256" key="1">
    <source>
        <dbReference type="ARBA" id="ARBA00002123"/>
    </source>
</evidence>
<dbReference type="InterPro" id="IPR050361">
    <property type="entry name" value="MPP/UQCRC_Complex"/>
</dbReference>
<feature type="domain" description="Peptidase M16 N-terminal" evidence="6">
    <location>
        <begin position="86"/>
        <end position="228"/>
    </location>
</feature>
<dbReference type="InterPro" id="IPR011765">
    <property type="entry name" value="Pept_M16_N"/>
</dbReference>
<dbReference type="Pfam" id="PF05193">
    <property type="entry name" value="Peptidase_M16_C"/>
    <property type="match status" value="1"/>
</dbReference>
<reference evidence="8 9" key="1">
    <citation type="submission" date="2011-10" db="EMBL/GenBank/DDBJ databases">
        <authorList>
            <person name="Genoscope - CEA"/>
        </authorList>
    </citation>
    <scope>NUCLEOTIDE SEQUENCE [LARGE SCALE GENOMIC DNA]</scope>
    <source>
        <strain evidence="8 9">RCC 1105</strain>
    </source>
</reference>
<comment type="similarity">
    <text evidence="2 5">Belongs to the peptidase M16 family.</text>
</comment>
<dbReference type="InterPro" id="IPR007863">
    <property type="entry name" value="Peptidase_M16_C"/>
</dbReference>
<dbReference type="RefSeq" id="XP_007509007.1">
    <property type="nucleotide sequence ID" value="XM_007508945.1"/>
</dbReference>
<evidence type="ECO:0000259" key="6">
    <source>
        <dbReference type="Pfam" id="PF00675"/>
    </source>
</evidence>
<dbReference type="OrthoDB" id="10251424at2759"/>
<dbReference type="PANTHER" id="PTHR11851">
    <property type="entry name" value="METALLOPROTEASE"/>
    <property type="match status" value="1"/>
</dbReference>
<name>K8FD38_9CHLO</name>
<dbReference type="eggNOG" id="KOG2067">
    <property type="taxonomic scope" value="Eukaryota"/>
</dbReference>
<dbReference type="SUPFAM" id="SSF63411">
    <property type="entry name" value="LuxS/MPP-like metallohydrolase"/>
    <property type="match status" value="2"/>
</dbReference>
<keyword evidence="9" id="KW-1185">Reference proteome</keyword>
<evidence type="ECO:0000313" key="8">
    <source>
        <dbReference type="EMBL" id="CCO20093.1"/>
    </source>
</evidence>
<dbReference type="GO" id="GO:0006508">
    <property type="term" value="P:proteolysis"/>
    <property type="evidence" value="ECO:0007669"/>
    <property type="project" value="InterPro"/>
</dbReference>
<accession>K8FD38</accession>
<evidence type="ECO:0000256" key="4">
    <source>
        <dbReference type="ARBA" id="ARBA00032315"/>
    </source>
</evidence>
<proteinExistence type="inferred from homology"/>
<dbReference type="GO" id="GO:0046872">
    <property type="term" value="F:metal ion binding"/>
    <property type="evidence" value="ECO:0007669"/>
    <property type="project" value="InterPro"/>
</dbReference>
<evidence type="ECO:0000256" key="5">
    <source>
        <dbReference type="RuleBase" id="RU004447"/>
    </source>
</evidence>
<dbReference type="EMBL" id="FO082264">
    <property type="protein sequence ID" value="CCO20093.1"/>
    <property type="molecule type" value="Genomic_DNA"/>
</dbReference>
<evidence type="ECO:0000313" key="9">
    <source>
        <dbReference type="Proteomes" id="UP000198341"/>
    </source>
</evidence>
<dbReference type="KEGG" id="bpg:Bathy15g00120"/>